<evidence type="ECO:0000256" key="6">
    <source>
        <dbReference type="ARBA" id="ARBA00022475"/>
    </source>
</evidence>
<feature type="transmembrane region" description="Helical" evidence="10">
    <location>
        <begin position="42"/>
        <end position="62"/>
    </location>
</feature>
<name>A0A7X8SMZ3_9BACT</name>
<sequence length="216" mass="25293">MLDLFDLDYIFIEIFDYPLSYIELFGTLMGVACVYYASKNNVLTWPTGLLNVTASFIIFYQVYLYSDMFLQLFFFATNVYGWLYWNKQSDTTSNLTVLSNNQRVVTIFTIAFLTVLIGYLSSNLHVWASEFFKHPAAFPYIDAFTTGMSLVATVFMARRIVESWVLWILIDIVSCVLYYQKGILFISLEFVVFLFLAIYGCWNWIRLYRNDQLNPV</sequence>
<organism evidence="11 12">
    <name type="scientific">Flammeovirga agarivorans</name>
    <dbReference type="NCBI Taxonomy" id="2726742"/>
    <lineage>
        <taxon>Bacteria</taxon>
        <taxon>Pseudomonadati</taxon>
        <taxon>Bacteroidota</taxon>
        <taxon>Cytophagia</taxon>
        <taxon>Cytophagales</taxon>
        <taxon>Flammeovirgaceae</taxon>
        <taxon>Flammeovirga</taxon>
    </lineage>
</organism>
<evidence type="ECO:0000256" key="7">
    <source>
        <dbReference type="ARBA" id="ARBA00022692"/>
    </source>
</evidence>
<feature type="transmembrane region" description="Helical" evidence="10">
    <location>
        <begin position="186"/>
        <end position="205"/>
    </location>
</feature>
<dbReference type="GO" id="GO:0005886">
    <property type="term" value="C:plasma membrane"/>
    <property type="evidence" value="ECO:0007669"/>
    <property type="project" value="UniProtKB-SubCell"/>
</dbReference>
<feature type="transmembrane region" description="Helical" evidence="10">
    <location>
        <begin position="20"/>
        <end position="37"/>
    </location>
</feature>
<evidence type="ECO:0000256" key="4">
    <source>
        <dbReference type="ARBA" id="ARBA00017522"/>
    </source>
</evidence>
<evidence type="ECO:0000313" key="11">
    <source>
        <dbReference type="EMBL" id="NLR93189.1"/>
    </source>
</evidence>
<dbReference type="EMBL" id="JABAIL010000005">
    <property type="protein sequence ID" value="NLR93189.1"/>
    <property type="molecule type" value="Genomic_DNA"/>
</dbReference>
<accession>A0A7X8SMZ3</accession>
<keyword evidence="12" id="KW-1185">Reference proteome</keyword>
<dbReference type="PANTHER" id="PTHR36122:SF2">
    <property type="entry name" value="NICOTINAMIDE RIBOSIDE TRANSPORTER PNUC"/>
    <property type="match status" value="1"/>
</dbReference>
<dbReference type="AlphaFoldDB" id="A0A7X8SMZ3"/>
<keyword evidence="8 10" id="KW-1133">Transmembrane helix</keyword>
<evidence type="ECO:0000256" key="1">
    <source>
        <dbReference type="ARBA" id="ARBA00002672"/>
    </source>
</evidence>
<dbReference type="RefSeq" id="WP_168883892.1">
    <property type="nucleotide sequence ID" value="NZ_JABAIL010000005.1"/>
</dbReference>
<comment type="caution">
    <text evidence="11">The sequence shown here is derived from an EMBL/GenBank/DDBJ whole genome shotgun (WGS) entry which is preliminary data.</text>
</comment>
<dbReference type="GO" id="GO:0034257">
    <property type="term" value="F:nicotinamide riboside transmembrane transporter activity"/>
    <property type="evidence" value="ECO:0007669"/>
    <property type="project" value="InterPro"/>
</dbReference>
<dbReference type="Proteomes" id="UP000585050">
    <property type="component" value="Unassembled WGS sequence"/>
</dbReference>
<feature type="transmembrane region" description="Helical" evidence="10">
    <location>
        <begin position="105"/>
        <end position="125"/>
    </location>
</feature>
<keyword evidence="7 10" id="KW-0812">Transmembrane</keyword>
<reference evidence="11 12" key="1">
    <citation type="submission" date="2020-04" db="EMBL/GenBank/DDBJ databases">
        <title>Flammeovirga sp. SR4, a novel species isolated from seawater.</title>
        <authorList>
            <person name="Wang X."/>
        </authorList>
    </citation>
    <scope>NUCLEOTIDE SEQUENCE [LARGE SCALE GENOMIC DNA]</scope>
    <source>
        <strain evidence="11 12">SR4</strain>
    </source>
</reference>
<feature type="transmembrane region" description="Helical" evidence="10">
    <location>
        <begin position="137"/>
        <end position="157"/>
    </location>
</feature>
<proteinExistence type="inferred from homology"/>
<keyword evidence="6" id="KW-1003">Cell membrane</keyword>
<evidence type="ECO:0000256" key="5">
    <source>
        <dbReference type="ARBA" id="ARBA00022448"/>
    </source>
</evidence>
<evidence type="ECO:0000256" key="8">
    <source>
        <dbReference type="ARBA" id="ARBA00022989"/>
    </source>
</evidence>
<comment type="subcellular location">
    <subcellularLocation>
        <location evidence="2">Cell membrane</location>
        <topology evidence="2">Multi-pass membrane protein</topology>
    </subcellularLocation>
</comment>
<gene>
    <name evidence="11" type="ORF">HGP29_18435</name>
</gene>
<dbReference type="InterPro" id="IPR006419">
    <property type="entry name" value="NMN_transpt_PnuC"/>
</dbReference>
<evidence type="ECO:0000313" key="12">
    <source>
        <dbReference type="Proteomes" id="UP000585050"/>
    </source>
</evidence>
<dbReference type="PANTHER" id="PTHR36122">
    <property type="entry name" value="NICOTINAMIDE RIBOSIDE TRANSPORTER PNUC"/>
    <property type="match status" value="1"/>
</dbReference>
<evidence type="ECO:0000256" key="10">
    <source>
        <dbReference type="SAM" id="Phobius"/>
    </source>
</evidence>
<evidence type="ECO:0000256" key="9">
    <source>
        <dbReference type="ARBA" id="ARBA00023136"/>
    </source>
</evidence>
<protein>
    <recommendedName>
        <fullName evidence="4">Nicotinamide riboside transporter PnuC</fullName>
    </recommendedName>
</protein>
<evidence type="ECO:0000256" key="2">
    <source>
        <dbReference type="ARBA" id="ARBA00004651"/>
    </source>
</evidence>
<dbReference type="Pfam" id="PF04973">
    <property type="entry name" value="NMN_transporter"/>
    <property type="match status" value="1"/>
</dbReference>
<evidence type="ECO:0000256" key="3">
    <source>
        <dbReference type="ARBA" id="ARBA00006669"/>
    </source>
</evidence>
<feature type="transmembrane region" description="Helical" evidence="10">
    <location>
        <begin position="164"/>
        <end position="180"/>
    </location>
</feature>
<keyword evidence="5" id="KW-0813">Transport</keyword>
<dbReference type="NCBIfam" id="TIGR01528">
    <property type="entry name" value="NMN_trans_PnuC"/>
    <property type="match status" value="1"/>
</dbReference>
<comment type="similarity">
    <text evidence="3">Belongs to the nicotinamide ribonucleoside (NR) uptake permease (TC 4.B.1) family.</text>
</comment>
<feature type="transmembrane region" description="Helical" evidence="10">
    <location>
        <begin position="68"/>
        <end position="85"/>
    </location>
</feature>
<keyword evidence="9 10" id="KW-0472">Membrane</keyword>
<comment type="function">
    <text evidence="1">Required for nicotinamide riboside transport across the inner membrane.</text>
</comment>